<dbReference type="InterPro" id="IPR013087">
    <property type="entry name" value="Znf_C2H2_type"/>
</dbReference>
<evidence type="ECO:0000256" key="2">
    <source>
        <dbReference type="ARBA" id="ARBA00022737"/>
    </source>
</evidence>
<dbReference type="PANTHER" id="PTHR24379:SF117">
    <property type="entry name" value="ZINC FINGER PROTEIN WECKLE"/>
    <property type="match status" value="1"/>
</dbReference>
<dbReference type="AlphaFoldDB" id="R0IRK0"/>
<dbReference type="PROSITE" id="PS00028">
    <property type="entry name" value="ZINC_FINGER_C2H2_1"/>
    <property type="match status" value="1"/>
</dbReference>
<gene>
    <name evidence="7" type="ORF">SETTUDRAFT_136026</name>
</gene>
<reference evidence="7 8" key="2">
    <citation type="journal article" date="2013" name="PLoS Genet.">
        <title>Comparative genome structure, secondary metabolite, and effector coding capacity across Cochliobolus pathogens.</title>
        <authorList>
            <person name="Condon B.J."/>
            <person name="Leng Y."/>
            <person name="Wu D."/>
            <person name="Bushley K.E."/>
            <person name="Ohm R.A."/>
            <person name="Otillar R."/>
            <person name="Martin J."/>
            <person name="Schackwitz W."/>
            <person name="Grimwood J."/>
            <person name="MohdZainudin N."/>
            <person name="Xue C."/>
            <person name="Wang R."/>
            <person name="Manning V.A."/>
            <person name="Dhillon B."/>
            <person name="Tu Z.J."/>
            <person name="Steffenson B.J."/>
            <person name="Salamov A."/>
            <person name="Sun H."/>
            <person name="Lowry S."/>
            <person name="LaButti K."/>
            <person name="Han J."/>
            <person name="Copeland A."/>
            <person name="Lindquist E."/>
            <person name="Barry K."/>
            <person name="Schmutz J."/>
            <person name="Baker S.E."/>
            <person name="Ciuffetti L.M."/>
            <person name="Grigoriev I.V."/>
            <person name="Zhong S."/>
            <person name="Turgeon B.G."/>
        </authorList>
    </citation>
    <scope>NUCLEOTIDE SEQUENCE [LARGE SCALE GENOMIC DNA]</scope>
    <source>
        <strain evidence="8">28A</strain>
    </source>
</reference>
<protein>
    <recommendedName>
        <fullName evidence="6">C2H2-type domain-containing protein</fullName>
    </recommendedName>
</protein>
<organism evidence="7 8">
    <name type="scientific">Exserohilum turcicum (strain 28A)</name>
    <name type="common">Northern leaf blight fungus</name>
    <name type="synonym">Setosphaeria turcica</name>
    <dbReference type="NCBI Taxonomy" id="671987"/>
    <lineage>
        <taxon>Eukaryota</taxon>
        <taxon>Fungi</taxon>
        <taxon>Dikarya</taxon>
        <taxon>Ascomycota</taxon>
        <taxon>Pezizomycotina</taxon>
        <taxon>Dothideomycetes</taxon>
        <taxon>Pleosporomycetidae</taxon>
        <taxon>Pleosporales</taxon>
        <taxon>Pleosporineae</taxon>
        <taxon>Pleosporaceae</taxon>
        <taxon>Exserohilum</taxon>
    </lineage>
</organism>
<dbReference type="SMART" id="SM00355">
    <property type="entry name" value="ZnF_C2H2"/>
    <property type="match status" value="5"/>
</dbReference>
<name>R0IRK0_EXST2</name>
<dbReference type="SUPFAM" id="SSF57667">
    <property type="entry name" value="beta-beta-alpha zinc fingers"/>
    <property type="match status" value="2"/>
</dbReference>
<dbReference type="GeneID" id="19396338"/>
<sequence length="227" mass="26844">MAILRSYRWCDRCDRTYRTFSALRQHIKDSQNHYECPGCDFDGESWDDLLQHCRDEGCRTVCQGCNHGGGSHWDRDCEEYWHHLSDFNVCQRCERHFTSPDHLHNHMLSHRVPMYECYLCTDVFKTYGGMIIHLEYGTCSNVDRIELNMLAARCMRWRHFIDEDYRNELLAYGDTQYDVDPFMCPTCDATFSKLSGLFQHVESSACEQNLHDRVIGKLRNFLASRLN</sequence>
<keyword evidence="1" id="KW-0479">Metal-binding</keyword>
<dbReference type="Proteomes" id="UP000016935">
    <property type="component" value="Unassembled WGS sequence"/>
</dbReference>
<accession>R0IRK0</accession>
<dbReference type="STRING" id="671987.R0IRK0"/>
<dbReference type="PANTHER" id="PTHR24379">
    <property type="entry name" value="KRAB AND ZINC FINGER DOMAIN-CONTAINING"/>
    <property type="match status" value="1"/>
</dbReference>
<evidence type="ECO:0000313" key="7">
    <source>
        <dbReference type="EMBL" id="EOA87316.1"/>
    </source>
</evidence>
<evidence type="ECO:0000256" key="3">
    <source>
        <dbReference type="ARBA" id="ARBA00022771"/>
    </source>
</evidence>
<evidence type="ECO:0000256" key="5">
    <source>
        <dbReference type="PROSITE-ProRule" id="PRU00042"/>
    </source>
</evidence>
<reference evidence="7 8" key="1">
    <citation type="journal article" date="2012" name="PLoS Pathog.">
        <title>Diverse lifestyles and strategies of plant pathogenesis encoded in the genomes of eighteen Dothideomycetes fungi.</title>
        <authorList>
            <person name="Ohm R.A."/>
            <person name="Feau N."/>
            <person name="Henrissat B."/>
            <person name="Schoch C.L."/>
            <person name="Horwitz B.A."/>
            <person name="Barry K.W."/>
            <person name="Condon B.J."/>
            <person name="Copeland A.C."/>
            <person name="Dhillon B."/>
            <person name="Glaser F."/>
            <person name="Hesse C.N."/>
            <person name="Kosti I."/>
            <person name="LaButti K."/>
            <person name="Lindquist E.A."/>
            <person name="Lucas S."/>
            <person name="Salamov A.A."/>
            <person name="Bradshaw R.E."/>
            <person name="Ciuffetti L."/>
            <person name="Hamelin R.C."/>
            <person name="Kema G.H.J."/>
            <person name="Lawrence C."/>
            <person name="Scott J.A."/>
            <person name="Spatafora J.W."/>
            <person name="Turgeon B.G."/>
            <person name="de Wit P.J.G.M."/>
            <person name="Zhong S."/>
            <person name="Goodwin S.B."/>
            <person name="Grigoriev I.V."/>
        </authorList>
    </citation>
    <scope>NUCLEOTIDE SEQUENCE [LARGE SCALE GENOMIC DNA]</scope>
    <source>
        <strain evidence="8">28A</strain>
    </source>
</reference>
<evidence type="ECO:0000259" key="6">
    <source>
        <dbReference type="PROSITE" id="PS50157"/>
    </source>
</evidence>
<keyword evidence="2" id="KW-0677">Repeat</keyword>
<dbReference type="Gene3D" id="3.30.160.60">
    <property type="entry name" value="Classic Zinc Finger"/>
    <property type="match status" value="2"/>
</dbReference>
<keyword evidence="3 5" id="KW-0863">Zinc-finger</keyword>
<dbReference type="eggNOG" id="KOG1721">
    <property type="taxonomic scope" value="Eukaryota"/>
</dbReference>
<dbReference type="RefSeq" id="XP_008025756.1">
    <property type="nucleotide sequence ID" value="XM_008027565.1"/>
</dbReference>
<dbReference type="PROSITE" id="PS50157">
    <property type="entry name" value="ZINC_FINGER_C2H2_2"/>
    <property type="match status" value="1"/>
</dbReference>
<dbReference type="EMBL" id="KB908592">
    <property type="protein sequence ID" value="EOA87316.1"/>
    <property type="molecule type" value="Genomic_DNA"/>
</dbReference>
<dbReference type="GO" id="GO:0008270">
    <property type="term" value="F:zinc ion binding"/>
    <property type="evidence" value="ECO:0007669"/>
    <property type="project" value="UniProtKB-KW"/>
</dbReference>
<proteinExistence type="predicted"/>
<feature type="domain" description="C2H2-type" evidence="6">
    <location>
        <begin position="88"/>
        <end position="110"/>
    </location>
</feature>
<evidence type="ECO:0000256" key="1">
    <source>
        <dbReference type="ARBA" id="ARBA00022723"/>
    </source>
</evidence>
<dbReference type="HOGENOM" id="CLU_075838_2_0_1"/>
<keyword evidence="8" id="KW-1185">Reference proteome</keyword>
<dbReference type="InterPro" id="IPR036236">
    <property type="entry name" value="Znf_C2H2_sf"/>
</dbReference>
<evidence type="ECO:0000256" key="4">
    <source>
        <dbReference type="ARBA" id="ARBA00022833"/>
    </source>
</evidence>
<dbReference type="OrthoDB" id="6105938at2759"/>
<evidence type="ECO:0000313" key="8">
    <source>
        <dbReference type="Proteomes" id="UP000016935"/>
    </source>
</evidence>
<keyword evidence="4" id="KW-0862">Zinc</keyword>